<dbReference type="AlphaFoldDB" id="A0AAN9EDP2"/>
<organism evidence="2 3">
    <name type="scientific">Crotalaria pallida</name>
    <name type="common">Smooth rattlebox</name>
    <name type="synonym">Crotalaria striata</name>
    <dbReference type="NCBI Taxonomy" id="3830"/>
    <lineage>
        <taxon>Eukaryota</taxon>
        <taxon>Viridiplantae</taxon>
        <taxon>Streptophyta</taxon>
        <taxon>Embryophyta</taxon>
        <taxon>Tracheophyta</taxon>
        <taxon>Spermatophyta</taxon>
        <taxon>Magnoliopsida</taxon>
        <taxon>eudicotyledons</taxon>
        <taxon>Gunneridae</taxon>
        <taxon>Pentapetalae</taxon>
        <taxon>rosids</taxon>
        <taxon>fabids</taxon>
        <taxon>Fabales</taxon>
        <taxon>Fabaceae</taxon>
        <taxon>Papilionoideae</taxon>
        <taxon>50 kb inversion clade</taxon>
        <taxon>genistoids sensu lato</taxon>
        <taxon>core genistoids</taxon>
        <taxon>Crotalarieae</taxon>
        <taxon>Crotalaria</taxon>
    </lineage>
</organism>
<gene>
    <name evidence="2" type="ORF">RIF29_28985</name>
</gene>
<keyword evidence="1" id="KW-0472">Membrane</keyword>
<feature type="transmembrane region" description="Helical" evidence="1">
    <location>
        <begin position="71"/>
        <end position="95"/>
    </location>
</feature>
<evidence type="ECO:0000256" key="1">
    <source>
        <dbReference type="SAM" id="Phobius"/>
    </source>
</evidence>
<keyword evidence="1" id="KW-1133">Transmembrane helix</keyword>
<evidence type="ECO:0000313" key="3">
    <source>
        <dbReference type="Proteomes" id="UP001372338"/>
    </source>
</evidence>
<dbReference type="Proteomes" id="UP001372338">
    <property type="component" value="Unassembled WGS sequence"/>
</dbReference>
<evidence type="ECO:0000313" key="2">
    <source>
        <dbReference type="EMBL" id="KAK7255572.1"/>
    </source>
</evidence>
<name>A0AAN9EDP2_CROPI</name>
<dbReference type="EMBL" id="JAYWIO010000006">
    <property type="protein sequence ID" value="KAK7255572.1"/>
    <property type="molecule type" value="Genomic_DNA"/>
</dbReference>
<proteinExistence type="predicted"/>
<keyword evidence="3" id="KW-1185">Reference proteome</keyword>
<comment type="caution">
    <text evidence="2">The sequence shown here is derived from an EMBL/GenBank/DDBJ whole genome shotgun (WGS) entry which is preliminary data.</text>
</comment>
<accession>A0AAN9EDP2</accession>
<sequence length="169" mass="18947">MWLLHNVHGIDFDGRKGYNTLNEINRRTDHVDAATGIEPRHDLTEPSSLPSFSSAVTPSHSHPLPPFSSDLWLTLGAGILSFLEVMLFLYAILVASKCPRSISHSDFKLFDESCLWRQERDTVANGLIALHSVVELLDVTHAWYVTNVPISARNILEDPELKTAVKAFR</sequence>
<protein>
    <submittedName>
        <fullName evidence="2">Uncharacterized protein</fullName>
    </submittedName>
</protein>
<reference evidence="2 3" key="1">
    <citation type="submission" date="2024-01" db="EMBL/GenBank/DDBJ databases">
        <title>The genomes of 5 underutilized Papilionoideae crops provide insights into root nodulation and disease resistanc.</title>
        <authorList>
            <person name="Yuan L."/>
        </authorList>
    </citation>
    <scope>NUCLEOTIDE SEQUENCE [LARGE SCALE GENOMIC DNA]</scope>
    <source>
        <strain evidence="2">ZHUSHIDOU_FW_LH</strain>
        <tissue evidence="2">Leaf</tissue>
    </source>
</reference>
<keyword evidence="1" id="KW-0812">Transmembrane</keyword>